<feature type="domain" description="Major facilitator superfamily (MFS) profile" evidence="4">
    <location>
        <begin position="46"/>
        <end position="432"/>
    </location>
</feature>
<feature type="transmembrane region" description="Helical" evidence="3">
    <location>
        <begin position="407"/>
        <end position="428"/>
    </location>
</feature>
<reference evidence="5" key="2">
    <citation type="submission" date="2025-09" db="UniProtKB">
        <authorList>
            <consortium name="Ensembl"/>
        </authorList>
    </citation>
    <scope>IDENTIFICATION</scope>
</reference>
<feature type="transmembrane region" description="Helical" evidence="3">
    <location>
        <begin position="378"/>
        <end position="401"/>
    </location>
</feature>
<feature type="transmembrane region" description="Helical" evidence="3">
    <location>
        <begin position="169"/>
        <end position="188"/>
    </location>
</feature>
<evidence type="ECO:0000256" key="2">
    <source>
        <dbReference type="SAM" id="MobiDB-lite"/>
    </source>
</evidence>
<dbReference type="KEGG" id="cpoo:109320041"/>
<feature type="region of interest" description="Disordered" evidence="2">
    <location>
        <begin position="482"/>
        <end position="533"/>
    </location>
</feature>
<dbReference type="SUPFAM" id="SSF103473">
    <property type="entry name" value="MFS general substrate transporter"/>
    <property type="match status" value="1"/>
</dbReference>
<keyword evidence="3" id="KW-1133">Transmembrane helix</keyword>
<dbReference type="OrthoDB" id="6499973at2759"/>
<feature type="transmembrane region" description="Helical" evidence="3">
    <location>
        <begin position="344"/>
        <end position="366"/>
    </location>
</feature>
<dbReference type="InterPro" id="IPR011701">
    <property type="entry name" value="MFS"/>
</dbReference>
<organism evidence="5 6">
    <name type="scientific">Crocodylus porosus</name>
    <name type="common">Saltwater crocodile</name>
    <name type="synonym">Estuarine crocodile</name>
    <dbReference type="NCBI Taxonomy" id="8502"/>
    <lineage>
        <taxon>Eukaryota</taxon>
        <taxon>Metazoa</taxon>
        <taxon>Chordata</taxon>
        <taxon>Craniata</taxon>
        <taxon>Vertebrata</taxon>
        <taxon>Euteleostomi</taxon>
        <taxon>Archelosauria</taxon>
        <taxon>Archosauria</taxon>
        <taxon>Crocodylia</taxon>
        <taxon>Longirostres</taxon>
        <taxon>Crocodylidae</taxon>
        <taxon>Crocodylus</taxon>
    </lineage>
</organism>
<keyword evidence="3" id="KW-0812">Transmembrane</keyword>
<feature type="transmembrane region" description="Helical" evidence="3">
    <location>
        <begin position="289"/>
        <end position="307"/>
    </location>
</feature>
<feature type="transmembrane region" description="Helical" evidence="3">
    <location>
        <begin position="200"/>
        <end position="219"/>
    </location>
</feature>
<keyword evidence="6" id="KW-1185">Reference proteome</keyword>
<evidence type="ECO:0000256" key="1">
    <source>
        <dbReference type="ARBA" id="ARBA00004141"/>
    </source>
</evidence>
<evidence type="ECO:0000313" key="5">
    <source>
        <dbReference type="Ensembl" id="ENSCPRP00005025212.1"/>
    </source>
</evidence>
<dbReference type="InterPro" id="IPR050327">
    <property type="entry name" value="Proton-linked_MCT"/>
</dbReference>
<dbReference type="GO" id="GO:0016020">
    <property type="term" value="C:membrane"/>
    <property type="evidence" value="ECO:0007669"/>
    <property type="project" value="UniProtKB-SubCell"/>
</dbReference>
<dbReference type="Gene3D" id="1.20.1250.20">
    <property type="entry name" value="MFS general substrate transporter like domains"/>
    <property type="match status" value="2"/>
</dbReference>
<reference evidence="5" key="1">
    <citation type="submission" date="2025-08" db="UniProtKB">
        <authorList>
            <consortium name="Ensembl"/>
        </authorList>
    </citation>
    <scope>IDENTIFICATION</scope>
</reference>
<feature type="transmembrane region" description="Helical" evidence="3">
    <location>
        <begin position="112"/>
        <end position="130"/>
    </location>
</feature>
<feature type="transmembrane region" description="Helical" evidence="3">
    <location>
        <begin position="82"/>
        <end position="100"/>
    </location>
</feature>
<sequence>MLQMRRLRTLLHQVTRNLEKKDNTDSLQKEISFLDPPPDGGWGWVVVLAASTHALLVSGFHSAFGVYMVSLLETFKSSSSRTAWIGSLSYGFIMIFGPVSGKLLQKYGAIKVAVFGALIMMAGVIFSSFAHDISILFLTHGLLVGIGSSFAYTPGMIMVSLYFTTKRSFATGIVMAGGAAGTLVQNQVHRYLIRTLGWRTSLRVFCGILAIGIFAGFAYRPLEKRRHPSVVENFQTSPLRGFIVDLRLWKNSVFEIWVCALGLAKFGFFIPFVHMMKLANGLGISLDDAPYIMVGTGISSLLSCLFFGKICDSENINRLFINQASVFCVGVLFLLIPFCKTLTSLIAFGTLLGFFDAGNYVLLPVLTLDLMGAEKMPVAWGFMMAVNAISCFGPPFAGWIYDMLGSYNIGFVVPGLFSVGAAGILAFIPRLKKTAVQEKKNIIHASVCEITSSIIPWGSSSVSEGTLNNSETRRSIPVASNIAITEDEKGEPSGLGKEPETPASYEKEHDVVLSEEEEEEEEIHKVSNATTST</sequence>
<dbReference type="GeneTree" id="ENSGT00940000168209"/>
<feature type="transmembrane region" description="Helical" evidence="3">
    <location>
        <begin position="42"/>
        <end position="70"/>
    </location>
</feature>
<dbReference type="PANTHER" id="PTHR11360:SF284">
    <property type="entry name" value="EG:103B4.3 PROTEIN-RELATED"/>
    <property type="match status" value="1"/>
</dbReference>
<comment type="subcellular location">
    <subcellularLocation>
        <location evidence="1">Membrane</location>
        <topology evidence="1">Multi-pass membrane protein</topology>
    </subcellularLocation>
</comment>
<dbReference type="RefSeq" id="XP_019405506.1">
    <property type="nucleotide sequence ID" value="XM_019549961.1"/>
</dbReference>
<dbReference type="Pfam" id="PF07690">
    <property type="entry name" value="MFS_1"/>
    <property type="match status" value="1"/>
</dbReference>
<name>A0A7M4FJQ9_CROPO</name>
<dbReference type="CDD" id="cd17352">
    <property type="entry name" value="MFS_MCT_SLC16"/>
    <property type="match status" value="1"/>
</dbReference>
<dbReference type="Proteomes" id="UP000594220">
    <property type="component" value="Unplaced"/>
</dbReference>
<dbReference type="PANTHER" id="PTHR11360">
    <property type="entry name" value="MONOCARBOXYLATE TRANSPORTER"/>
    <property type="match status" value="1"/>
</dbReference>
<feature type="transmembrane region" description="Helical" evidence="3">
    <location>
        <begin position="256"/>
        <end position="277"/>
    </location>
</feature>
<dbReference type="AlphaFoldDB" id="A0A7M4FJQ9"/>
<dbReference type="InterPro" id="IPR020846">
    <property type="entry name" value="MFS_dom"/>
</dbReference>
<dbReference type="PROSITE" id="PS50850">
    <property type="entry name" value="MFS"/>
    <property type="match status" value="1"/>
</dbReference>
<dbReference type="GO" id="GO:0008028">
    <property type="term" value="F:monocarboxylic acid transmembrane transporter activity"/>
    <property type="evidence" value="ECO:0007669"/>
    <property type="project" value="TreeGrafter"/>
</dbReference>
<evidence type="ECO:0000313" key="6">
    <source>
        <dbReference type="Proteomes" id="UP000594220"/>
    </source>
</evidence>
<evidence type="ECO:0000256" key="3">
    <source>
        <dbReference type="SAM" id="Phobius"/>
    </source>
</evidence>
<dbReference type="GeneID" id="109320041"/>
<evidence type="ECO:0000259" key="4">
    <source>
        <dbReference type="PROSITE" id="PS50850"/>
    </source>
</evidence>
<keyword evidence="3" id="KW-0472">Membrane</keyword>
<feature type="transmembrane region" description="Helical" evidence="3">
    <location>
        <begin position="319"/>
        <end position="338"/>
    </location>
</feature>
<proteinExistence type="predicted"/>
<feature type="transmembrane region" description="Helical" evidence="3">
    <location>
        <begin position="142"/>
        <end position="162"/>
    </location>
</feature>
<dbReference type="RefSeq" id="XP_019405505.1">
    <property type="nucleotide sequence ID" value="XM_019549960.1"/>
</dbReference>
<protein>
    <submittedName>
        <fullName evidence="5">Monocarboxylate transporter 10-like</fullName>
    </submittedName>
</protein>
<dbReference type="Ensembl" id="ENSCPRT00005029420.1">
    <property type="protein sequence ID" value="ENSCPRP00005025212.1"/>
    <property type="gene ID" value="ENSCPRG00005017482.1"/>
</dbReference>
<dbReference type="OMA" id="APYHAGW"/>
<dbReference type="InterPro" id="IPR036259">
    <property type="entry name" value="MFS_trans_sf"/>
</dbReference>
<gene>
    <name evidence="5" type="primary">LOC109320041</name>
</gene>
<feature type="compositionally biased region" description="Basic and acidic residues" evidence="2">
    <location>
        <begin position="486"/>
        <end position="512"/>
    </location>
</feature>
<accession>A0A7M4FJQ9</accession>